<evidence type="ECO:0000313" key="2">
    <source>
        <dbReference type="EMBL" id="MDQ0338899.1"/>
    </source>
</evidence>
<accession>A0ABU0CSR3</accession>
<organism evidence="2 3">
    <name type="scientific">Caldalkalibacillus uzonensis</name>
    <dbReference type="NCBI Taxonomy" id="353224"/>
    <lineage>
        <taxon>Bacteria</taxon>
        <taxon>Bacillati</taxon>
        <taxon>Bacillota</taxon>
        <taxon>Bacilli</taxon>
        <taxon>Bacillales</taxon>
        <taxon>Bacillaceae</taxon>
        <taxon>Caldalkalibacillus</taxon>
    </lineage>
</organism>
<evidence type="ECO:0000313" key="3">
    <source>
        <dbReference type="Proteomes" id="UP001232445"/>
    </source>
</evidence>
<dbReference type="RefSeq" id="WP_307338006.1">
    <property type="nucleotide sequence ID" value="NZ_JAUSUQ010000005.1"/>
</dbReference>
<protein>
    <submittedName>
        <fullName evidence="2">Uncharacterized protein</fullName>
    </submittedName>
</protein>
<sequence length="63" mass="7254">MAWLAQNLLKILTIAFIMLCIQLIAVVLASRFGLFIWLLKRIFAFRARVLKKEADEKKQSSSS</sequence>
<feature type="transmembrane region" description="Helical" evidence="1">
    <location>
        <begin position="12"/>
        <end position="39"/>
    </location>
</feature>
<proteinExistence type="predicted"/>
<keyword evidence="1" id="KW-0472">Membrane</keyword>
<gene>
    <name evidence="2" type="ORF">J2S00_001685</name>
</gene>
<keyword evidence="1" id="KW-0812">Transmembrane</keyword>
<name>A0ABU0CSR3_9BACI</name>
<keyword evidence="1" id="KW-1133">Transmembrane helix</keyword>
<reference evidence="2 3" key="1">
    <citation type="submission" date="2023-07" db="EMBL/GenBank/DDBJ databases">
        <title>Genomic Encyclopedia of Type Strains, Phase IV (KMG-IV): sequencing the most valuable type-strain genomes for metagenomic binning, comparative biology and taxonomic classification.</title>
        <authorList>
            <person name="Goeker M."/>
        </authorList>
    </citation>
    <scope>NUCLEOTIDE SEQUENCE [LARGE SCALE GENOMIC DNA]</scope>
    <source>
        <strain evidence="2 3">DSM 17740</strain>
    </source>
</reference>
<keyword evidence="3" id="KW-1185">Reference proteome</keyword>
<dbReference type="EMBL" id="JAUSUQ010000005">
    <property type="protein sequence ID" value="MDQ0338899.1"/>
    <property type="molecule type" value="Genomic_DNA"/>
</dbReference>
<comment type="caution">
    <text evidence="2">The sequence shown here is derived from an EMBL/GenBank/DDBJ whole genome shotgun (WGS) entry which is preliminary data.</text>
</comment>
<evidence type="ECO:0000256" key="1">
    <source>
        <dbReference type="SAM" id="Phobius"/>
    </source>
</evidence>
<dbReference type="Proteomes" id="UP001232445">
    <property type="component" value="Unassembled WGS sequence"/>
</dbReference>